<dbReference type="EC" id="3.1.13.5" evidence="2"/>
<dbReference type="AlphaFoldDB" id="A0A1V5MEN1"/>
<feature type="domain" description="HRDC" evidence="1">
    <location>
        <begin position="216"/>
        <end position="295"/>
    </location>
</feature>
<dbReference type="GO" id="GO:0008408">
    <property type="term" value="F:3'-5' exonuclease activity"/>
    <property type="evidence" value="ECO:0007669"/>
    <property type="project" value="InterPro"/>
</dbReference>
<dbReference type="InterPro" id="IPR002562">
    <property type="entry name" value="3'-5'_exonuclease_dom"/>
</dbReference>
<dbReference type="SUPFAM" id="SSF47819">
    <property type="entry name" value="HRDC-like"/>
    <property type="match status" value="2"/>
</dbReference>
<reference evidence="2" key="1">
    <citation type="submission" date="2017-02" db="EMBL/GenBank/DDBJ databases">
        <title>Delving into the versatile metabolic prowess of the omnipresent phylum Bacteroidetes.</title>
        <authorList>
            <person name="Nobu M.K."/>
            <person name="Mei R."/>
            <person name="Narihiro T."/>
            <person name="Kuroda K."/>
            <person name="Liu W.-T."/>
        </authorList>
    </citation>
    <scope>NUCLEOTIDE SEQUENCE</scope>
    <source>
        <strain evidence="2">ADurb.Bin417</strain>
    </source>
</reference>
<accession>A0A1V5MEN1</accession>
<gene>
    <name evidence="2" type="primary">rnd</name>
    <name evidence="2" type="ORF">BWY73_01033</name>
</gene>
<dbReference type="GO" id="GO:0003676">
    <property type="term" value="F:nucleic acid binding"/>
    <property type="evidence" value="ECO:0007669"/>
    <property type="project" value="InterPro"/>
</dbReference>
<evidence type="ECO:0000313" key="2">
    <source>
        <dbReference type="EMBL" id="OPZ91669.1"/>
    </source>
</evidence>
<dbReference type="SUPFAM" id="SSF53098">
    <property type="entry name" value="Ribonuclease H-like"/>
    <property type="match status" value="1"/>
</dbReference>
<dbReference type="Proteomes" id="UP000485484">
    <property type="component" value="Unassembled WGS sequence"/>
</dbReference>
<organism evidence="2">
    <name type="scientific">candidate division TA06 bacterium ADurb.Bin417</name>
    <dbReference type="NCBI Taxonomy" id="1852828"/>
    <lineage>
        <taxon>Bacteria</taxon>
        <taxon>Bacteria division TA06</taxon>
    </lineage>
</organism>
<dbReference type="InterPro" id="IPR002121">
    <property type="entry name" value="HRDC_dom"/>
</dbReference>
<keyword evidence="2" id="KW-0378">Hydrolase</keyword>
<dbReference type="PANTHER" id="PTHR47649:SF1">
    <property type="entry name" value="RIBONUCLEASE D"/>
    <property type="match status" value="1"/>
</dbReference>
<comment type="caution">
    <text evidence="2">The sequence shown here is derived from an EMBL/GenBank/DDBJ whole genome shotgun (WGS) entry which is preliminary data.</text>
</comment>
<dbReference type="InterPro" id="IPR051086">
    <property type="entry name" value="RNase_D-like"/>
</dbReference>
<dbReference type="EMBL" id="MWAK01000157">
    <property type="protein sequence ID" value="OPZ91669.1"/>
    <property type="molecule type" value="Genomic_DNA"/>
</dbReference>
<dbReference type="GO" id="GO:0006139">
    <property type="term" value="P:nucleobase-containing compound metabolic process"/>
    <property type="evidence" value="ECO:0007669"/>
    <property type="project" value="InterPro"/>
</dbReference>
<dbReference type="CDD" id="cd06142">
    <property type="entry name" value="RNaseD_exo"/>
    <property type="match status" value="1"/>
</dbReference>
<dbReference type="InterPro" id="IPR044876">
    <property type="entry name" value="HRDC_dom_sf"/>
</dbReference>
<dbReference type="PANTHER" id="PTHR47649">
    <property type="entry name" value="RIBONUCLEASE D"/>
    <property type="match status" value="1"/>
</dbReference>
<evidence type="ECO:0000259" key="1">
    <source>
        <dbReference type="PROSITE" id="PS50967"/>
    </source>
</evidence>
<dbReference type="Pfam" id="PF00570">
    <property type="entry name" value="HRDC"/>
    <property type="match status" value="2"/>
</dbReference>
<sequence>MPDLPGKMKYQMVETHEELKKAAQVLAGARSIALDLEGDSMFHYGDTLCLAQVSDGSRTWLIDPLKIKDLSPLSAILGNTGVEKILHGSDYDIRLIRGRLGINCPPIFDTELAARFLGMARSGLADVLAKRFGVSLDKKFQKDDWSQRPLPDEMLAYAAADVHWLIRLAEMMKEDLKRLGRLDWVEEECDLLARAPDRRRENGPLHLRFRGAAVMDRRSLAILEAILQMRESLAQERDRPPFKVLDPDAIRQIIQQRPETDQALLRIKGLGRRSEKFRAAVLSAVRSGLELPESRLPVYPKGERRRSGKSNWSPLSVQNLKEWRNRRAAALGLDCSLVCTTSMIQALAARRPLTPEALDQVEGLRNWQKREFGAEICVVLRRGCPKK</sequence>
<dbReference type="Gene3D" id="3.30.420.10">
    <property type="entry name" value="Ribonuclease H-like superfamily/Ribonuclease H"/>
    <property type="match status" value="1"/>
</dbReference>
<protein>
    <submittedName>
        <fullName evidence="2">Ribonuclease D</fullName>
        <ecNumber evidence="2">3.1.13.5</ecNumber>
    </submittedName>
</protein>
<dbReference type="GO" id="GO:0033890">
    <property type="term" value="F:ribonuclease D activity"/>
    <property type="evidence" value="ECO:0007669"/>
    <property type="project" value="UniProtKB-EC"/>
</dbReference>
<feature type="domain" description="HRDC" evidence="1">
    <location>
        <begin position="310"/>
        <end position="387"/>
    </location>
</feature>
<dbReference type="Gene3D" id="1.10.150.80">
    <property type="entry name" value="HRDC domain"/>
    <property type="match status" value="2"/>
</dbReference>
<dbReference type="InterPro" id="IPR036397">
    <property type="entry name" value="RNaseH_sf"/>
</dbReference>
<dbReference type="InterPro" id="IPR010997">
    <property type="entry name" value="HRDC-like_sf"/>
</dbReference>
<dbReference type="Pfam" id="PF01612">
    <property type="entry name" value="DNA_pol_A_exo1"/>
    <property type="match status" value="1"/>
</dbReference>
<dbReference type="PROSITE" id="PS50967">
    <property type="entry name" value="HRDC"/>
    <property type="match status" value="2"/>
</dbReference>
<dbReference type="SMART" id="SM00341">
    <property type="entry name" value="HRDC"/>
    <property type="match status" value="1"/>
</dbReference>
<proteinExistence type="predicted"/>
<name>A0A1V5MEN1_UNCT6</name>
<dbReference type="InterPro" id="IPR012337">
    <property type="entry name" value="RNaseH-like_sf"/>
</dbReference>
<dbReference type="GO" id="GO:0000166">
    <property type="term" value="F:nucleotide binding"/>
    <property type="evidence" value="ECO:0007669"/>
    <property type="project" value="InterPro"/>
</dbReference>
<dbReference type="SMART" id="SM00474">
    <property type="entry name" value="35EXOc"/>
    <property type="match status" value="1"/>
</dbReference>